<sequence length="39" mass="4457">MLEVIKDIVGIAFLVAIIVIPVVDHHKRRSGFSNWIRLT</sequence>
<accession>F6B8I0</accession>
<keyword evidence="1" id="KW-1133">Transmembrane helix</keyword>
<feature type="transmembrane region" description="Helical" evidence="1">
    <location>
        <begin position="6"/>
        <end position="23"/>
    </location>
</feature>
<keyword evidence="3" id="KW-1185">Reference proteome</keyword>
<keyword evidence="1" id="KW-0472">Membrane</keyword>
<protein>
    <submittedName>
        <fullName evidence="2">Uncharacterized protein</fullName>
    </submittedName>
</protein>
<dbReference type="AlphaFoldDB" id="F6B8I0"/>
<proteinExistence type="predicted"/>
<gene>
    <name evidence="2" type="ordered locus">Desca_0667</name>
</gene>
<evidence type="ECO:0000313" key="2">
    <source>
        <dbReference type="EMBL" id="AEF93552.1"/>
    </source>
</evidence>
<organism evidence="2 3">
    <name type="scientific">Desulfotomaculum nigrificans (strain DSM 14880 / VKM B-2319 / CO-1-SRB)</name>
    <name type="common">Desulfotomaculum carboxydivorans</name>
    <dbReference type="NCBI Taxonomy" id="868595"/>
    <lineage>
        <taxon>Bacteria</taxon>
        <taxon>Bacillati</taxon>
        <taxon>Bacillota</taxon>
        <taxon>Clostridia</taxon>
        <taxon>Eubacteriales</taxon>
        <taxon>Desulfotomaculaceae</taxon>
        <taxon>Desulfotomaculum</taxon>
    </lineage>
</organism>
<dbReference type="HOGENOM" id="CLU_3308459_0_0_9"/>
<evidence type="ECO:0000313" key="3">
    <source>
        <dbReference type="Proteomes" id="UP000009226"/>
    </source>
</evidence>
<dbReference type="EMBL" id="CP002736">
    <property type="protein sequence ID" value="AEF93552.1"/>
    <property type="molecule type" value="Genomic_DNA"/>
</dbReference>
<dbReference type="KEGG" id="dca:Desca_0667"/>
<dbReference type="Proteomes" id="UP000009226">
    <property type="component" value="Chromosome"/>
</dbReference>
<evidence type="ECO:0000256" key="1">
    <source>
        <dbReference type="SAM" id="Phobius"/>
    </source>
</evidence>
<name>F6B8I0_DESCC</name>
<keyword evidence="1" id="KW-0812">Transmembrane</keyword>
<reference evidence="2 3" key="1">
    <citation type="submission" date="2011-05" db="EMBL/GenBank/DDBJ databases">
        <title>Complete sequence of Desulfotomaculum carboxydivorans CO-1-SRB.</title>
        <authorList>
            <consortium name="US DOE Joint Genome Institute"/>
            <person name="Lucas S."/>
            <person name="Han J."/>
            <person name="Lapidus A."/>
            <person name="Cheng J.-F."/>
            <person name="Goodwin L."/>
            <person name="Pitluck S."/>
            <person name="Peters L."/>
            <person name="Mikhailova N."/>
            <person name="Lu M."/>
            <person name="Han C."/>
            <person name="Tapia R."/>
            <person name="Land M."/>
            <person name="Hauser L."/>
            <person name="Kyrpides N."/>
            <person name="Ivanova N."/>
            <person name="Pagani I."/>
            <person name="Stams A."/>
            <person name="Plugge C."/>
            <person name="Muyzer G."/>
            <person name="Kuever J."/>
            <person name="Parshina S."/>
            <person name="Ivanova A."/>
            <person name="Nazina T."/>
            <person name="Woyke T."/>
        </authorList>
    </citation>
    <scope>NUCLEOTIDE SEQUENCE [LARGE SCALE GENOMIC DNA]</scope>
    <source>
        <strain evidence="3">DSM 14880 / VKM B-2319 / CO-1-SRB</strain>
    </source>
</reference>